<proteinExistence type="predicted"/>
<dbReference type="eggNOG" id="ENOG5033MD0">
    <property type="taxonomic scope" value="Bacteria"/>
</dbReference>
<sequence length="143" mass="16116">MPLFGFASAASRESLVWAPNKQRQGDAYRALALSVICHGDSAMKNKPWLEIYNESYQDCIVGNHEGLVELQKAIDKALDEGSYKLPESLDSDFLSIRITEIKPHEEEILKSDKLIGLAVMSGLFIWGLALPIFAIYQLWQLFQ</sequence>
<evidence type="ECO:0000313" key="2">
    <source>
        <dbReference type="EMBL" id="EAR28587.1"/>
    </source>
</evidence>
<keyword evidence="1" id="KW-0472">Membrane</keyword>
<dbReference type="EMBL" id="AAOH01000004">
    <property type="protein sequence ID" value="EAR28587.1"/>
    <property type="molecule type" value="Genomic_DNA"/>
</dbReference>
<evidence type="ECO:0000256" key="1">
    <source>
        <dbReference type="SAM" id="Phobius"/>
    </source>
</evidence>
<dbReference type="Proteomes" id="UP000006201">
    <property type="component" value="Unassembled WGS sequence"/>
</dbReference>
<gene>
    <name evidence="2" type="ORF">PTD2_22267</name>
</gene>
<evidence type="ECO:0000313" key="3">
    <source>
        <dbReference type="Proteomes" id="UP000006201"/>
    </source>
</evidence>
<feature type="transmembrane region" description="Helical" evidence="1">
    <location>
        <begin position="114"/>
        <end position="139"/>
    </location>
</feature>
<keyword evidence="3" id="KW-1185">Reference proteome</keyword>
<name>A4CB29_9GAMM</name>
<protein>
    <submittedName>
        <fullName evidence="2">Uncharacterized protein</fullName>
    </submittedName>
</protein>
<keyword evidence="1" id="KW-1133">Transmembrane helix</keyword>
<comment type="caution">
    <text evidence="2">The sequence shown here is derived from an EMBL/GenBank/DDBJ whole genome shotgun (WGS) entry which is preliminary data.</text>
</comment>
<dbReference type="HOGENOM" id="CLU_1804570_0_0_6"/>
<keyword evidence="1" id="KW-0812">Transmembrane</keyword>
<dbReference type="AlphaFoldDB" id="A4CB29"/>
<accession>A4CB29</accession>
<reference evidence="2 3" key="1">
    <citation type="submission" date="2006-02" db="EMBL/GenBank/DDBJ databases">
        <authorList>
            <person name="Moran M.A."/>
            <person name="Kjelleberg S."/>
            <person name="Egan S."/>
            <person name="Saunders N."/>
            <person name="Thomas T."/>
            <person name="Ferriera S."/>
            <person name="Johnson J."/>
            <person name="Kravitz S."/>
            <person name="Halpern A."/>
            <person name="Remington K."/>
            <person name="Beeson K."/>
            <person name="Tran B."/>
            <person name="Rogers Y.-H."/>
            <person name="Friedman R."/>
            <person name="Venter J.C."/>
        </authorList>
    </citation>
    <scope>NUCLEOTIDE SEQUENCE [LARGE SCALE GENOMIC DNA]</scope>
    <source>
        <strain evidence="2 3">D2</strain>
    </source>
</reference>
<organism evidence="2 3">
    <name type="scientific">Pseudoalteromonas tunicata D2</name>
    <dbReference type="NCBI Taxonomy" id="87626"/>
    <lineage>
        <taxon>Bacteria</taxon>
        <taxon>Pseudomonadati</taxon>
        <taxon>Pseudomonadota</taxon>
        <taxon>Gammaproteobacteria</taxon>
        <taxon>Alteromonadales</taxon>
        <taxon>Pseudoalteromonadaceae</taxon>
        <taxon>Pseudoalteromonas</taxon>
    </lineage>
</organism>